<dbReference type="GO" id="GO:0046872">
    <property type="term" value="F:metal ion binding"/>
    <property type="evidence" value="ECO:0007669"/>
    <property type="project" value="UniProtKB-KW"/>
</dbReference>
<reference evidence="4" key="1">
    <citation type="submission" date="2020-10" db="EMBL/GenBank/DDBJ databases">
        <title>Sequencing the genomes of 1000 actinobacteria strains.</title>
        <authorList>
            <person name="Klenk H.-P."/>
        </authorList>
    </citation>
    <scope>NUCLEOTIDE SEQUENCE</scope>
    <source>
        <strain evidence="4">DSM 45354</strain>
    </source>
</reference>
<feature type="domain" description="Mandelate racemase/muconate lactonizing enzyme C-terminal" evidence="3">
    <location>
        <begin position="139"/>
        <end position="242"/>
    </location>
</feature>
<accession>A0A927N3A2</accession>
<dbReference type="InterPro" id="IPR013342">
    <property type="entry name" value="Mandelate_racemase_C"/>
</dbReference>
<dbReference type="SUPFAM" id="SSF51604">
    <property type="entry name" value="Enolase C-terminal domain-like"/>
    <property type="match status" value="1"/>
</dbReference>
<proteinExistence type="inferred from homology"/>
<dbReference type="AlphaFoldDB" id="A0A927N3A2"/>
<dbReference type="Gene3D" id="3.30.390.10">
    <property type="entry name" value="Enolase-like, N-terminal domain"/>
    <property type="match status" value="1"/>
</dbReference>
<dbReference type="Proteomes" id="UP000638648">
    <property type="component" value="Unassembled WGS sequence"/>
</dbReference>
<keyword evidence="5" id="KW-1185">Reference proteome</keyword>
<dbReference type="EMBL" id="JADBEM010000001">
    <property type="protein sequence ID" value="MBE1609508.1"/>
    <property type="molecule type" value="Genomic_DNA"/>
</dbReference>
<sequence>MSALADHRIDRISTRKLHDHYPRTVGRNARLGSHGSGGTYTVTVVHTDQGASGWGIALGDVDPCQPLVGRRVEDVFDPALGVTEPTAMPLDLALHDLAGRLLDQPVYAMLGAAGSTTVPCYDAAIYFDDLDPDDDPRGLDAVLANCAADHALGHRAFKLKIGRGNRWMAAADGVARDIEVTRAVRAAYPDARILVDANDGYPAERFVDYLEAVADCGLYWIEEPFPETHEDLRRLRGDLKRLGSTALIADGEARPDIPLLLDLAAGGLLDVLLMDVVSYGFTAWRQVMPEVVAAGVAASPHAWGQPLKSLYAAHIAAGLGNVAVVEGVPGHTTGVEPASYHLVEGSIELSSAPGFGVELSPHEGAHE</sequence>
<dbReference type="SFLD" id="SFLDS00001">
    <property type="entry name" value="Enolase"/>
    <property type="match status" value="1"/>
</dbReference>
<comment type="similarity">
    <text evidence="1">Belongs to the mandelate racemase/muconate lactonizing enzyme family.</text>
</comment>
<dbReference type="SMART" id="SM00922">
    <property type="entry name" value="MR_MLE"/>
    <property type="match status" value="1"/>
</dbReference>
<keyword evidence="2" id="KW-0479">Metal-binding</keyword>
<evidence type="ECO:0000313" key="5">
    <source>
        <dbReference type="Proteomes" id="UP000638648"/>
    </source>
</evidence>
<dbReference type="SUPFAM" id="SSF54826">
    <property type="entry name" value="Enolase N-terminal domain-like"/>
    <property type="match status" value="1"/>
</dbReference>
<dbReference type="Pfam" id="PF13378">
    <property type="entry name" value="MR_MLE_C"/>
    <property type="match status" value="1"/>
</dbReference>
<dbReference type="InterPro" id="IPR029017">
    <property type="entry name" value="Enolase-like_N"/>
</dbReference>
<dbReference type="InterPro" id="IPR029065">
    <property type="entry name" value="Enolase_C-like"/>
</dbReference>
<evidence type="ECO:0000256" key="2">
    <source>
        <dbReference type="ARBA" id="ARBA00022723"/>
    </source>
</evidence>
<protein>
    <submittedName>
        <fullName evidence="4">L-alanine-DL-glutamate epimerase-like enolase superfamily enzyme</fullName>
    </submittedName>
</protein>
<evidence type="ECO:0000313" key="4">
    <source>
        <dbReference type="EMBL" id="MBE1609508.1"/>
    </source>
</evidence>
<dbReference type="InterPro" id="IPR034593">
    <property type="entry name" value="DgoD-like"/>
</dbReference>
<organism evidence="4 5">
    <name type="scientific">Actinopolymorpha pittospori</name>
    <dbReference type="NCBI Taxonomy" id="648752"/>
    <lineage>
        <taxon>Bacteria</taxon>
        <taxon>Bacillati</taxon>
        <taxon>Actinomycetota</taxon>
        <taxon>Actinomycetes</taxon>
        <taxon>Propionibacteriales</taxon>
        <taxon>Actinopolymorphaceae</taxon>
        <taxon>Actinopolymorpha</taxon>
    </lineage>
</organism>
<dbReference type="Gene3D" id="3.20.20.120">
    <property type="entry name" value="Enolase-like C-terminal domain"/>
    <property type="match status" value="1"/>
</dbReference>
<dbReference type="InterPro" id="IPR036849">
    <property type="entry name" value="Enolase-like_C_sf"/>
</dbReference>
<dbReference type="PANTHER" id="PTHR48080:SF3">
    <property type="entry name" value="ENOLASE SUPERFAMILY MEMBER DDB_G0284701"/>
    <property type="match status" value="1"/>
</dbReference>
<dbReference type="RefSeq" id="WP_192753075.1">
    <property type="nucleotide sequence ID" value="NZ_BAABJL010000201.1"/>
</dbReference>
<comment type="caution">
    <text evidence="4">The sequence shown here is derived from an EMBL/GenBank/DDBJ whole genome shotgun (WGS) entry which is preliminary data.</text>
</comment>
<evidence type="ECO:0000259" key="3">
    <source>
        <dbReference type="SMART" id="SM00922"/>
    </source>
</evidence>
<dbReference type="PANTHER" id="PTHR48080">
    <property type="entry name" value="D-GALACTONATE DEHYDRATASE-RELATED"/>
    <property type="match status" value="1"/>
</dbReference>
<evidence type="ECO:0000256" key="1">
    <source>
        <dbReference type="ARBA" id="ARBA00008031"/>
    </source>
</evidence>
<gene>
    <name evidence="4" type="ORF">HEB94_006356</name>
</gene>
<name>A0A927N3A2_9ACTN</name>